<dbReference type="Gene3D" id="1.10.1740.10">
    <property type="match status" value="1"/>
</dbReference>
<evidence type="ECO:0000313" key="9">
    <source>
        <dbReference type="Proteomes" id="UP001165135"/>
    </source>
</evidence>
<keyword evidence="2" id="KW-0805">Transcription regulation</keyword>
<evidence type="ECO:0000256" key="3">
    <source>
        <dbReference type="ARBA" id="ARBA00023082"/>
    </source>
</evidence>
<dbReference type="InterPro" id="IPR036388">
    <property type="entry name" value="WH-like_DNA-bd_sf"/>
</dbReference>
<dbReference type="InterPro" id="IPR039425">
    <property type="entry name" value="RNA_pol_sigma-70-like"/>
</dbReference>
<comment type="similarity">
    <text evidence="1">Belongs to the sigma-70 factor family. ECF subfamily.</text>
</comment>
<dbReference type="InterPro" id="IPR013324">
    <property type="entry name" value="RNA_pol_sigma_r3/r4-like"/>
</dbReference>
<dbReference type="SUPFAM" id="SSF88659">
    <property type="entry name" value="Sigma3 and sigma4 domains of RNA polymerase sigma factors"/>
    <property type="match status" value="1"/>
</dbReference>
<dbReference type="InterPro" id="IPR013325">
    <property type="entry name" value="RNA_pol_sigma_r2"/>
</dbReference>
<keyword evidence="5" id="KW-0804">Transcription</keyword>
<dbReference type="InterPro" id="IPR014284">
    <property type="entry name" value="RNA_pol_sigma-70_dom"/>
</dbReference>
<dbReference type="Proteomes" id="UP001165135">
    <property type="component" value="Unassembled WGS sequence"/>
</dbReference>
<evidence type="ECO:0000256" key="1">
    <source>
        <dbReference type="ARBA" id="ARBA00010641"/>
    </source>
</evidence>
<dbReference type="Pfam" id="PF04545">
    <property type="entry name" value="Sigma70_r4"/>
    <property type="match status" value="1"/>
</dbReference>
<feature type="domain" description="RNA polymerase sigma-70 region 2" evidence="6">
    <location>
        <begin position="40"/>
        <end position="105"/>
    </location>
</feature>
<evidence type="ECO:0000256" key="4">
    <source>
        <dbReference type="ARBA" id="ARBA00023125"/>
    </source>
</evidence>
<accession>A0A9W6RM24</accession>
<dbReference type="GO" id="GO:0006352">
    <property type="term" value="P:DNA-templated transcription initiation"/>
    <property type="evidence" value="ECO:0007669"/>
    <property type="project" value="InterPro"/>
</dbReference>
<dbReference type="RefSeq" id="WP_285624969.1">
    <property type="nucleotide sequence ID" value="NZ_BSTJ01000006.1"/>
</dbReference>
<dbReference type="AlphaFoldDB" id="A0A9W6RM24"/>
<evidence type="ECO:0000256" key="5">
    <source>
        <dbReference type="ARBA" id="ARBA00023163"/>
    </source>
</evidence>
<proteinExistence type="inferred from homology"/>
<dbReference type="GO" id="GO:0016987">
    <property type="term" value="F:sigma factor activity"/>
    <property type="evidence" value="ECO:0007669"/>
    <property type="project" value="UniProtKB-KW"/>
</dbReference>
<name>A0A9W6RM24_9ACTN</name>
<organism evidence="8 9">
    <name type="scientific">Actinoallomurus iriomotensis</name>
    <dbReference type="NCBI Taxonomy" id="478107"/>
    <lineage>
        <taxon>Bacteria</taxon>
        <taxon>Bacillati</taxon>
        <taxon>Actinomycetota</taxon>
        <taxon>Actinomycetes</taxon>
        <taxon>Streptosporangiales</taxon>
        <taxon>Thermomonosporaceae</taxon>
        <taxon>Actinoallomurus</taxon>
    </lineage>
</organism>
<evidence type="ECO:0000256" key="2">
    <source>
        <dbReference type="ARBA" id="ARBA00023015"/>
    </source>
</evidence>
<evidence type="ECO:0000313" key="8">
    <source>
        <dbReference type="EMBL" id="GLY76512.1"/>
    </source>
</evidence>
<keyword evidence="4" id="KW-0238">DNA-binding</keyword>
<dbReference type="PANTHER" id="PTHR43133:SF8">
    <property type="entry name" value="RNA POLYMERASE SIGMA FACTOR HI_1459-RELATED"/>
    <property type="match status" value="1"/>
</dbReference>
<comment type="caution">
    <text evidence="8">The sequence shown here is derived from an EMBL/GenBank/DDBJ whole genome shotgun (WGS) entry which is preliminary data.</text>
</comment>
<dbReference type="InterPro" id="IPR007630">
    <property type="entry name" value="RNA_pol_sigma70_r4"/>
</dbReference>
<dbReference type="NCBIfam" id="TIGR02937">
    <property type="entry name" value="sigma70-ECF"/>
    <property type="match status" value="1"/>
</dbReference>
<dbReference type="CDD" id="cd06171">
    <property type="entry name" value="Sigma70_r4"/>
    <property type="match status" value="1"/>
</dbReference>
<dbReference type="SUPFAM" id="SSF88946">
    <property type="entry name" value="Sigma2 domain of RNA polymerase sigma factors"/>
    <property type="match status" value="1"/>
</dbReference>
<reference evidence="8" key="1">
    <citation type="submission" date="2023-03" db="EMBL/GenBank/DDBJ databases">
        <title>Actinoallomurus iriomotensis NBRC 103681.</title>
        <authorList>
            <person name="Ichikawa N."/>
            <person name="Sato H."/>
            <person name="Tonouchi N."/>
        </authorList>
    </citation>
    <scope>NUCLEOTIDE SEQUENCE</scope>
    <source>
        <strain evidence="8">NBRC 103681</strain>
    </source>
</reference>
<dbReference type="Gene3D" id="1.10.10.10">
    <property type="entry name" value="Winged helix-like DNA-binding domain superfamily/Winged helix DNA-binding domain"/>
    <property type="match status" value="1"/>
</dbReference>
<dbReference type="Pfam" id="PF04542">
    <property type="entry name" value="Sigma70_r2"/>
    <property type="match status" value="1"/>
</dbReference>
<keyword evidence="8" id="KW-0240">DNA-directed RNA polymerase</keyword>
<dbReference type="EMBL" id="BSTJ01000006">
    <property type="protein sequence ID" value="GLY76512.1"/>
    <property type="molecule type" value="Genomic_DNA"/>
</dbReference>
<dbReference type="GO" id="GO:0003677">
    <property type="term" value="F:DNA binding"/>
    <property type="evidence" value="ECO:0007669"/>
    <property type="project" value="UniProtKB-KW"/>
</dbReference>
<sequence>MVEESQIAAEYRSLPGDDDSDDAGVIQLSWHEPERFEAVFHRHAPQITRYVTRRLGPGPAEDIVAETFLLAFQKRKSYDLARRDARPWLYGIATNLIRRHMRDEVRLLRVLERTGADPVTESFTERADSRISADAVSRRLAAAIAALPAKHRDVLLLLTWADLTYDQVGQALGVSSGTVRSRMNRIRTKLRRTLGGVDPTNVREEPVNG</sequence>
<dbReference type="GO" id="GO:0000428">
    <property type="term" value="C:DNA-directed RNA polymerase complex"/>
    <property type="evidence" value="ECO:0007669"/>
    <property type="project" value="UniProtKB-KW"/>
</dbReference>
<evidence type="ECO:0000259" key="7">
    <source>
        <dbReference type="Pfam" id="PF04545"/>
    </source>
</evidence>
<dbReference type="InterPro" id="IPR007627">
    <property type="entry name" value="RNA_pol_sigma70_r2"/>
</dbReference>
<dbReference type="PANTHER" id="PTHR43133">
    <property type="entry name" value="RNA POLYMERASE ECF-TYPE SIGMA FACTO"/>
    <property type="match status" value="1"/>
</dbReference>
<gene>
    <name evidence="8" type="primary">rpoE</name>
    <name evidence="8" type="ORF">Airi01_047790</name>
</gene>
<evidence type="ECO:0000259" key="6">
    <source>
        <dbReference type="Pfam" id="PF04542"/>
    </source>
</evidence>
<protein>
    <submittedName>
        <fullName evidence="8">DNA-directed RNA polymerase sigma-70 factor</fullName>
    </submittedName>
</protein>
<keyword evidence="3" id="KW-0731">Sigma factor</keyword>
<feature type="domain" description="RNA polymerase sigma-70 region 4" evidence="7">
    <location>
        <begin position="143"/>
        <end position="191"/>
    </location>
</feature>